<evidence type="ECO:0000259" key="1">
    <source>
        <dbReference type="Pfam" id="PF04101"/>
    </source>
</evidence>
<sequence>MTAMDTRAGNAPDVFVSVGSMMPFERLVHAMDAFAQAHPDLDVLIQIGRGRTEPAHARWLRLMPPAAYKAHVVGSRLFVAHAGMGSIISAIEAGKPLLMLPRRQALGEHNTEHQMATAVHVGCRPGLYVAHDETDLVVRAAMLLADSGTAPAPISYFAAAELTARIKAFIDA</sequence>
<feature type="domain" description="Glycosyl transferase family 28 C-terminal" evidence="1">
    <location>
        <begin position="14"/>
        <end position="124"/>
    </location>
</feature>
<organism evidence="2 3">
    <name type="scientific">Polymorphobacter multimanifer</name>
    <dbReference type="NCBI Taxonomy" id="1070431"/>
    <lineage>
        <taxon>Bacteria</taxon>
        <taxon>Pseudomonadati</taxon>
        <taxon>Pseudomonadota</taxon>
        <taxon>Alphaproteobacteria</taxon>
        <taxon>Sphingomonadales</taxon>
        <taxon>Sphingosinicellaceae</taxon>
        <taxon>Polymorphobacter</taxon>
    </lineage>
</organism>
<proteinExistence type="predicted"/>
<comment type="caution">
    <text evidence="2">The sequence shown here is derived from an EMBL/GenBank/DDBJ whole genome shotgun (WGS) entry which is preliminary data.</text>
</comment>
<dbReference type="Pfam" id="PF04101">
    <property type="entry name" value="Glyco_tran_28_C"/>
    <property type="match status" value="1"/>
</dbReference>
<evidence type="ECO:0000313" key="3">
    <source>
        <dbReference type="Proteomes" id="UP000538147"/>
    </source>
</evidence>
<keyword evidence="2" id="KW-0808">Transferase</keyword>
<dbReference type="GO" id="GO:0016758">
    <property type="term" value="F:hexosyltransferase activity"/>
    <property type="evidence" value="ECO:0007669"/>
    <property type="project" value="InterPro"/>
</dbReference>
<accession>A0A841L0N4</accession>
<keyword evidence="3" id="KW-1185">Reference proteome</keyword>
<dbReference type="Gene3D" id="3.40.50.2000">
    <property type="entry name" value="Glycogen Phosphorylase B"/>
    <property type="match status" value="1"/>
</dbReference>
<dbReference type="Proteomes" id="UP000538147">
    <property type="component" value="Unassembled WGS sequence"/>
</dbReference>
<dbReference type="SUPFAM" id="SSF53756">
    <property type="entry name" value="UDP-Glycosyltransferase/glycogen phosphorylase"/>
    <property type="match status" value="1"/>
</dbReference>
<dbReference type="InterPro" id="IPR007235">
    <property type="entry name" value="Glyco_trans_28_C"/>
</dbReference>
<name>A0A841L0N4_9SPHN</name>
<protein>
    <submittedName>
        <fullName evidence="2">UDP-N-acetylglucosamine transferase subunit ALG13</fullName>
    </submittedName>
</protein>
<reference evidence="2 3" key="1">
    <citation type="submission" date="2020-08" db="EMBL/GenBank/DDBJ databases">
        <title>Genomic Encyclopedia of Type Strains, Phase IV (KMG-IV): sequencing the most valuable type-strain genomes for metagenomic binning, comparative biology and taxonomic classification.</title>
        <authorList>
            <person name="Goeker M."/>
        </authorList>
    </citation>
    <scope>NUCLEOTIDE SEQUENCE [LARGE SCALE GENOMIC DNA]</scope>
    <source>
        <strain evidence="2 3">DSM 102189</strain>
    </source>
</reference>
<gene>
    <name evidence="2" type="ORF">FHS79_000390</name>
</gene>
<dbReference type="AlphaFoldDB" id="A0A841L0N4"/>
<dbReference type="EMBL" id="JACIIV010000002">
    <property type="protein sequence ID" value="MBB6226237.1"/>
    <property type="molecule type" value="Genomic_DNA"/>
</dbReference>
<evidence type="ECO:0000313" key="2">
    <source>
        <dbReference type="EMBL" id="MBB6226237.1"/>
    </source>
</evidence>